<protein>
    <submittedName>
        <fullName evidence="1">Vacuolar-processing enzyme alpha-isozyme</fullName>
    </submittedName>
</protein>
<comment type="caution">
    <text evidence="1">The sequence shown here is derived from an EMBL/GenBank/DDBJ whole genome shotgun (WGS) entry which is preliminary data.</text>
</comment>
<gene>
    <name evidence="1" type="ORF">KPL71_021482</name>
</gene>
<proteinExistence type="predicted"/>
<evidence type="ECO:0000313" key="1">
    <source>
        <dbReference type="EMBL" id="KAH9716499.1"/>
    </source>
</evidence>
<name>A0ACB8JF26_CITSI</name>
<dbReference type="EMBL" id="CM039176">
    <property type="protein sequence ID" value="KAH9716499.1"/>
    <property type="molecule type" value="Genomic_DNA"/>
</dbReference>
<sequence>MNHFILIASLLLLFLLNNFVVEARQIAKSTTTGTRWVVLVAGSNYYENYRHQADVCHAYQILKNGGLKDENIIVFMYDDIAFNVQNPRPGIIINKPYGPDVYNGVPKDYTGENCTANNFLAVILGNRTALTGGSGKVVNSGPNDYIFIYYADHGSAGMVTMPTGDDLYAKDLIEVLKKKHEAKSYKSMVFYLEACESGSMFDGLLTEDMNIYAVTASTPAESSYAMYCPGHYPSPEDDFETCLGDLFSISWIEDSEKHDLQKETLQQQHGVVRRRTLVDYLDFSSHVMQYGNKELSKEPIFSYIGTNPDNDNFTMKAEEFSSNPSAEIAHSSRLTRGAVSQRDAQLHYLWHRFNRSADGSSEKIEAQKQLQNEILSRQQVDQNIHQIIAQVFGEENVSKMIESIRPAGQPLVDDWDCLKMLVRIYGEICGSLSIYGKKYTRAMANMCNAGINEKQMTLASNQACLK</sequence>
<evidence type="ECO:0000313" key="2">
    <source>
        <dbReference type="Proteomes" id="UP000829398"/>
    </source>
</evidence>
<keyword evidence="2" id="KW-1185">Reference proteome</keyword>
<dbReference type="Proteomes" id="UP000829398">
    <property type="component" value="Chromosome 7"/>
</dbReference>
<accession>A0ACB8JF26</accession>
<reference evidence="2" key="1">
    <citation type="journal article" date="2023" name="Hortic. Res.">
        <title>A chromosome-level phased genome enabling allele-level studies in sweet orange: a case study on citrus Huanglongbing tolerance.</title>
        <authorList>
            <person name="Wu B."/>
            <person name="Yu Q."/>
            <person name="Deng Z."/>
            <person name="Duan Y."/>
            <person name="Luo F."/>
            <person name="Gmitter F. Jr."/>
        </authorList>
    </citation>
    <scope>NUCLEOTIDE SEQUENCE [LARGE SCALE GENOMIC DNA]</scope>
    <source>
        <strain evidence="2">cv. Valencia</strain>
    </source>
</reference>
<organism evidence="1 2">
    <name type="scientific">Citrus sinensis</name>
    <name type="common">Sweet orange</name>
    <name type="synonym">Citrus aurantium var. sinensis</name>
    <dbReference type="NCBI Taxonomy" id="2711"/>
    <lineage>
        <taxon>Eukaryota</taxon>
        <taxon>Viridiplantae</taxon>
        <taxon>Streptophyta</taxon>
        <taxon>Embryophyta</taxon>
        <taxon>Tracheophyta</taxon>
        <taxon>Spermatophyta</taxon>
        <taxon>Magnoliopsida</taxon>
        <taxon>eudicotyledons</taxon>
        <taxon>Gunneridae</taxon>
        <taxon>Pentapetalae</taxon>
        <taxon>rosids</taxon>
        <taxon>malvids</taxon>
        <taxon>Sapindales</taxon>
        <taxon>Rutaceae</taxon>
        <taxon>Aurantioideae</taxon>
        <taxon>Citrus</taxon>
    </lineage>
</organism>